<evidence type="ECO:0000313" key="2">
    <source>
        <dbReference type="EMBL" id="CUK27213.1"/>
    </source>
</evidence>
<organism evidence="2 3">
    <name type="scientific">Cognatishimia activa</name>
    <dbReference type="NCBI Taxonomy" id="1715691"/>
    <lineage>
        <taxon>Bacteria</taxon>
        <taxon>Pseudomonadati</taxon>
        <taxon>Pseudomonadota</taxon>
        <taxon>Alphaproteobacteria</taxon>
        <taxon>Rhodobacterales</taxon>
        <taxon>Paracoccaceae</taxon>
        <taxon>Cognatishimia</taxon>
    </lineage>
</organism>
<keyword evidence="1" id="KW-0812">Transmembrane</keyword>
<dbReference type="STRING" id="1715691.TA5113_02967"/>
<accession>A0A0P1JCN7</accession>
<reference evidence="3" key="1">
    <citation type="submission" date="2015-09" db="EMBL/GenBank/DDBJ databases">
        <authorList>
            <person name="Rodrigo-Torres Lidia"/>
            <person name="Arahal R.David."/>
        </authorList>
    </citation>
    <scope>NUCLEOTIDE SEQUENCE [LARGE SCALE GENOMIC DNA]</scope>
    <source>
        <strain evidence="3">CECT 5114</strain>
    </source>
</reference>
<name>A0A0P1JCN7_9RHOB</name>
<evidence type="ECO:0000256" key="1">
    <source>
        <dbReference type="SAM" id="Phobius"/>
    </source>
</evidence>
<keyword evidence="3" id="KW-1185">Reference proteome</keyword>
<keyword evidence="1" id="KW-0472">Membrane</keyword>
<proteinExistence type="predicted"/>
<dbReference type="EMBL" id="CYUE01000021">
    <property type="protein sequence ID" value="CUK27213.1"/>
    <property type="molecule type" value="Genomic_DNA"/>
</dbReference>
<gene>
    <name evidence="2" type="ORF">TA5114_03036</name>
</gene>
<keyword evidence="1" id="KW-1133">Transmembrane helix</keyword>
<evidence type="ECO:0000313" key="3">
    <source>
        <dbReference type="Proteomes" id="UP000051184"/>
    </source>
</evidence>
<sequence length="56" mass="5912">MLRAMLMGACTTGLFCAAFAFVISQIAPMLTNTQVLATSFVSGFLGSVVAQLLIKR</sequence>
<dbReference type="Proteomes" id="UP000051184">
    <property type="component" value="Unassembled WGS sequence"/>
</dbReference>
<dbReference type="AlphaFoldDB" id="A0A0P1JCN7"/>
<dbReference type="RefSeq" id="WP_165589519.1">
    <property type="nucleotide sequence ID" value="NZ_CYUE01000021.1"/>
</dbReference>
<feature type="transmembrane region" description="Helical" evidence="1">
    <location>
        <begin position="34"/>
        <end position="54"/>
    </location>
</feature>
<protein>
    <submittedName>
        <fullName evidence="2">Uncharacterized protein</fullName>
    </submittedName>
</protein>